<proteinExistence type="predicted"/>
<dbReference type="GeneID" id="36556142"/>
<evidence type="ECO:0000313" key="2">
    <source>
        <dbReference type="Proteomes" id="UP000234275"/>
    </source>
</evidence>
<organism evidence="1 2">
    <name type="scientific">Aspergillus steynii IBT 23096</name>
    <dbReference type="NCBI Taxonomy" id="1392250"/>
    <lineage>
        <taxon>Eukaryota</taxon>
        <taxon>Fungi</taxon>
        <taxon>Dikarya</taxon>
        <taxon>Ascomycota</taxon>
        <taxon>Pezizomycotina</taxon>
        <taxon>Eurotiomycetes</taxon>
        <taxon>Eurotiomycetidae</taxon>
        <taxon>Eurotiales</taxon>
        <taxon>Aspergillaceae</taxon>
        <taxon>Aspergillus</taxon>
        <taxon>Aspergillus subgen. Circumdati</taxon>
    </lineage>
</organism>
<reference evidence="1 2" key="1">
    <citation type="submission" date="2016-12" db="EMBL/GenBank/DDBJ databases">
        <title>The genomes of Aspergillus section Nigri reveals drivers in fungal speciation.</title>
        <authorList>
            <consortium name="DOE Joint Genome Institute"/>
            <person name="Vesth T.C."/>
            <person name="Nybo J."/>
            <person name="Theobald S."/>
            <person name="Brandl J."/>
            <person name="Frisvad J.C."/>
            <person name="Nielsen K.F."/>
            <person name="Lyhne E.K."/>
            <person name="Kogle M.E."/>
            <person name="Kuo A."/>
            <person name="Riley R."/>
            <person name="Clum A."/>
            <person name="Nolan M."/>
            <person name="Lipzen A."/>
            <person name="Salamov A."/>
            <person name="Henrissat B."/>
            <person name="Wiebenga A."/>
            <person name="De Vries R.P."/>
            <person name="Grigoriev I.V."/>
            <person name="Mortensen U.H."/>
            <person name="Andersen M.R."/>
            <person name="Baker S.E."/>
        </authorList>
    </citation>
    <scope>NUCLEOTIDE SEQUENCE [LARGE SCALE GENOMIC DNA]</scope>
    <source>
        <strain evidence="1 2">IBT 23096</strain>
    </source>
</reference>
<comment type="caution">
    <text evidence="1">The sequence shown here is derived from an EMBL/GenBank/DDBJ whole genome shotgun (WGS) entry which is preliminary data.</text>
</comment>
<protein>
    <submittedName>
        <fullName evidence="1">Uncharacterized protein</fullName>
    </submittedName>
</protein>
<evidence type="ECO:0000313" key="1">
    <source>
        <dbReference type="EMBL" id="PLB55770.1"/>
    </source>
</evidence>
<gene>
    <name evidence="1" type="ORF">P170DRAFT_433265</name>
</gene>
<sequence length="111" mass="12331">MPTLMSWFRGPYFLFPVIRHGFPPAETRSSDRLQQWQPAIWSVASTVYLLSALSSSTPRYSVVSLVYAVYNLGLVPACVQDPDWSPYAGTAHWPIGPVQGPTVHCFPPPVL</sequence>
<dbReference type="RefSeq" id="XP_024711072.1">
    <property type="nucleotide sequence ID" value="XM_024848443.1"/>
</dbReference>
<dbReference type="EMBL" id="MSFO01000001">
    <property type="protein sequence ID" value="PLB55770.1"/>
    <property type="molecule type" value="Genomic_DNA"/>
</dbReference>
<keyword evidence="2" id="KW-1185">Reference proteome</keyword>
<name>A0A2I2GSC6_9EURO</name>
<dbReference type="VEuPathDB" id="FungiDB:P170DRAFT_433265"/>
<dbReference type="Proteomes" id="UP000234275">
    <property type="component" value="Unassembled WGS sequence"/>
</dbReference>
<dbReference type="AlphaFoldDB" id="A0A2I2GSC6"/>
<accession>A0A2I2GSC6</accession>